<accession>A0AAV7Z0H6</accession>
<protein>
    <submittedName>
        <fullName evidence="3">Uncharacterized protein</fullName>
    </submittedName>
</protein>
<name>A0AAV7Z0H6_9EUKA</name>
<dbReference type="AlphaFoldDB" id="A0AAV7Z0H6"/>
<evidence type="ECO:0000256" key="2">
    <source>
        <dbReference type="SAM" id="MobiDB-lite"/>
    </source>
</evidence>
<sequence>MSAYSVTLSKNSKQEIIHNGILTIEDKYIILSKQRNSKLKFQITSETSILEMSENKVFLKVSTHIPHLAITFTSKKLCKSWCGELLDFKRHLRNKKIIKSLPTLKFEIKIKISTSTKSQHATITFSSKKLIEQVNILFKKRCELFNFLKFFDNYILCTSNFHEDFERSLNDGNNNVNNKKEDQIIKKHFKSISKAMGTTKHNIEYNNSPTTTDINDNIANKNKNKIKNDNDGDSGGSGNDSDGNINLVINHPNKIQYKTITVHDRMQSCNTTFTGHFQKRNKTLAKMPLNVIKNIELSPSSKIKANKKTSLLEQKDENKLIKKECQEKRKHTKNKKNYSKKKTHVLFEINTTTTFNKELNPGKLIISENGISIEWDKETKISSKSWLFSSQLRIFRHKRLENWCKFLFYSKKGFFIKFQNILRCEYFFYIFTAIQMNHQREKKKNLLFKKKFPKSVRDDKLRRMSTGYLNYSSQINLKNIRTKISKYNGNENNIKKKKQKMKTKKNKKKNKLTQIKNKGNNNSERFKMKKKSFQIKILEKNKKISSSILLKSNFFIITKSNHNLISTYYGHYYKKNQIFQSIKSGILELSINFEKNLWLTICFSSLKSAENFILDFNERKKLLLINRNN</sequence>
<gene>
    <name evidence="3" type="ORF">M0812_19741</name>
</gene>
<evidence type="ECO:0000256" key="1">
    <source>
        <dbReference type="SAM" id="Coils"/>
    </source>
</evidence>
<keyword evidence="1" id="KW-0175">Coiled coil</keyword>
<dbReference type="Proteomes" id="UP001146793">
    <property type="component" value="Unassembled WGS sequence"/>
</dbReference>
<feature type="coiled-coil region" evidence="1">
    <location>
        <begin position="487"/>
        <end position="518"/>
    </location>
</feature>
<organism evidence="3 4">
    <name type="scientific">Anaeramoeba flamelloides</name>
    <dbReference type="NCBI Taxonomy" id="1746091"/>
    <lineage>
        <taxon>Eukaryota</taxon>
        <taxon>Metamonada</taxon>
        <taxon>Anaeramoebidae</taxon>
        <taxon>Anaeramoeba</taxon>
    </lineage>
</organism>
<comment type="caution">
    <text evidence="3">The sequence shown here is derived from an EMBL/GenBank/DDBJ whole genome shotgun (WGS) entry which is preliminary data.</text>
</comment>
<evidence type="ECO:0000313" key="3">
    <source>
        <dbReference type="EMBL" id="KAJ3435552.1"/>
    </source>
</evidence>
<reference evidence="3" key="1">
    <citation type="submission" date="2022-08" db="EMBL/GenBank/DDBJ databases">
        <title>Novel sulphate-reducing endosymbionts in the free-living metamonad Anaeramoeba.</title>
        <authorList>
            <person name="Jerlstrom-Hultqvist J."/>
            <person name="Cepicka I."/>
            <person name="Gallot-Lavallee L."/>
            <person name="Salas-Leiva D."/>
            <person name="Curtis B.A."/>
            <person name="Zahonova K."/>
            <person name="Pipaliya S."/>
            <person name="Dacks J."/>
            <person name="Roger A.J."/>
        </authorList>
    </citation>
    <scope>NUCLEOTIDE SEQUENCE</scope>
    <source>
        <strain evidence="3">Busselton2</strain>
    </source>
</reference>
<proteinExistence type="predicted"/>
<evidence type="ECO:0000313" key="4">
    <source>
        <dbReference type="Proteomes" id="UP001146793"/>
    </source>
</evidence>
<dbReference type="EMBL" id="JANTQA010000040">
    <property type="protein sequence ID" value="KAJ3435552.1"/>
    <property type="molecule type" value="Genomic_DNA"/>
</dbReference>
<feature type="region of interest" description="Disordered" evidence="2">
    <location>
        <begin position="201"/>
        <end position="245"/>
    </location>
</feature>